<dbReference type="Proteomes" id="UP000254161">
    <property type="component" value="Unassembled WGS sequence"/>
</dbReference>
<reference evidence="2 3" key="1">
    <citation type="submission" date="2018-06" db="EMBL/GenBank/DDBJ databases">
        <authorList>
            <consortium name="Pathogen Informatics"/>
            <person name="Doyle S."/>
        </authorList>
    </citation>
    <scope>NUCLEOTIDE SEQUENCE [LARGE SCALE GENOMIC DNA]</scope>
    <source>
        <strain evidence="2 3">NCTC12264</strain>
    </source>
</reference>
<dbReference type="Pfam" id="PF18925">
    <property type="entry name" value="DUF5675"/>
    <property type="match status" value="1"/>
</dbReference>
<dbReference type="AlphaFoldDB" id="A0A381EJ48"/>
<feature type="domain" description="DUF5675" evidence="1">
    <location>
        <begin position="6"/>
        <end position="136"/>
    </location>
</feature>
<protein>
    <recommendedName>
        <fullName evidence="1">DUF5675 domain-containing protein</fullName>
    </recommendedName>
</protein>
<sequence length="152" mass="17162">MKIEIINRYQGETCVIGKFKVFDENGDISFECFTLQEDTAGLESGKDLRIPEGVYKLKRHPGSRFEATLRKITGNDKDTMLNVYNDLVPYERHILIHWGNTDKDTQGCILLGETKAGNESIGGSRAACKAFYDLMRGVNLDLVELVIKDELE</sequence>
<evidence type="ECO:0000259" key="1">
    <source>
        <dbReference type="Pfam" id="PF18925"/>
    </source>
</evidence>
<dbReference type="EMBL" id="UFUZ01000001">
    <property type="protein sequence ID" value="SUX27045.1"/>
    <property type="molecule type" value="Genomic_DNA"/>
</dbReference>
<evidence type="ECO:0000313" key="3">
    <source>
        <dbReference type="Proteomes" id="UP000254161"/>
    </source>
</evidence>
<organism evidence="2 3">
    <name type="scientific">Campylobacter upsaliensis</name>
    <dbReference type="NCBI Taxonomy" id="28080"/>
    <lineage>
        <taxon>Bacteria</taxon>
        <taxon>Pseudomonadati</taxon>
        <taxon>Campylobacterota</taxon>
        <taxon>Epsilonproteobacteria</taxon>
        <taxon>Campylobacterales</taxon>
        <taxon>Campylobacteraceae</taxon>
        <taxon>Campylobacter</taxon>
    </lineage>
</organism>
<proteinExistence type="predicted"/>
<dbReference type="RefSeq" id="WP_115630394.1">
    <property type="nucleotide sequence ID" value="NZ_UFUZ01000001.1"/>
</dbReference>
<name>A0A381EJ48_CAMUP</name>
<gene>
    <name evidence="2" type="ORF">NCTC12264_01289</name>
</gene>
<accession>A0A381EJ48</accession>
<dbReference type="InterPro" id="IPR043732">
    <property type="entry name" value="DUF5675"/>
</dbReference>
<evidence type="ECO:0000313" key="2">
    <source>
        <dbReference type="EMBL" id="SUX27045.1"/>
    </source>
</evidence>